<name>A0A4Z0AZD4_9PSED</name>
<evidence type="ECO:0000313" key="1">
    <source>
        <dbReference type="EMBL" id="TFY91830.1"/>
    </source>
</evidence>
<dbReference type="Proteomes" id="UP000297391">
    <property type="component" value="Unassembled WGS sequence"/>
</dbReference>
<protein>
    <submittedName>
        <fullName evidence="1">PD-(D/E)XK motif protein</fullName>
    </submittedName>
</protein>
<dbReference type="RefSeq" id="WP_135288165.1">
    <property type="nucleotide sequence ID" value="NZ_QUZU01000003.1"/>
</dbReference>
<keyword evidence="2" id="KW-1185">Reference proteome</keyword>
<dbReference type="Pfam" id="PF14390">
    <property type="entry name" value="DUF4420"/>
    <property type="match status" value="1"/>
</dbReference>
<dbReference type="OrthoDB" id="6057233at2"/>
<dbReference type="EMBL" id="QUZU01000003">
    <property type="protein sequence ID" value="TFY91830.1"/>
    <property type="molecule type" value="Genomic_DNA"/>
</dbReference>
<comment type="caution">
    <text evidence="1">The sequence shown here is derived from an EMBL/GenBank/DDBJ whole genome shotgun (WGS) entry which is preliminary data.</text>
</comment>
<dbReference type="InterPro" id="IPR025534">
    <property type="entry name" value="DUF4420"/>
</dbReference>
<dbReference type="AlphaFoldDB" id="A0A4Z0AZD4"/>
<gene>
    <name evidence="1" type="ORF">DYL59_04960</name>
</gene>
<organism evidence="1 2">
    <name type="scientific">Pseudomonas kairouanensis</name>
    <dbReference type="NCBI Taxonomy" id="2293832"/>
    <lineage>
        <taxon>Bacteria</taxon>
        <taxon>Pseudomonadati</taxon>
        <taxon>Pseudomonadota</taxon>
        <taxon>Gammaproteobacteria</taxon>
        <taxon>Pseudomonadales</taxon>
        <taxon>Pseudomonadaceae</taxon>
        <taxon>Pseudomonas</taxon>
    </lineage>
</organism>
<accession>A0A4Z0AZD4</accession>
<proteinExistence type="predicted"/>
<reference evidence="1 2" key="1">
    <citation type="journal article" date="2019" name="Syst. Appl. Microbiol.">
        <title>New species of pathogenic Pseudomonas isolated from citrus in Tunisia: Proposal of Pseudomonas kairouanensis sp. nov. and Pseudomonas nabeulensis sp. nov.</title>
        <authorList>
            <person name="Oueslati M."/>
            <person name="Mulet M."/>
            <person name="Gomila M."/>
            <person name="Berge O."/>
            <person name="Hajlaoui M.R."/>
            <person name="Lalucat J."/>
            <person name="Sadfi-Zouaoui N."/>
            <person name="Garcia-Valdes E."/>
        </authorList>
    </citation>
    <scope>NUCLEOTIDE SEQUENCE [LARGE SCALE GENOMIC DNA]</scope>
    <source>
        <strain evidence="1 2">KC12</strain>
    </source>
</reference>
<evidence type="ECO:0000313" key="2">
    <source>
        <dbReference type="Proteomes" id="UP000297391"/>
    </source>
</evidence>
<sequence length="324" mass="35396">MTWLSALNDAWDELAQTAPVAHQFRSKLISTEVPLDILAGMRAMDGAPCLMLQTAPAPDALFELGGMRLNAVPDASGIFLVLSLEDSTRRDLFTTICADVVAASVQANSADALEQFLARLDAWRQFLRDRHDGLSRWETVGLIGELVVLEKLLIIDPGCLDTWTSPRDGLHDFDRVGHALEVKSSIGPAASITVSKLDQLDTTDLRRLELLHVRMVEAQDGHTLRDLIVAIADRLPSQAARLTFENAILRRGLLPGDDIARSAPRVQVRGMDCYSVTGGFPRLLRASLPVAITEATYTLDVRALSTFSIDITAALEAFIQGDRS</sequence>